<sequence length="234" mass="24903">AIVTPGGSACIVALDKMTGRDVWKSPKFGAPQYSSCIYVKYKGMPMIINGTRGGILGVHAKTGQLLWSNTFSAGNTANCPTPAFADGYVFWANGYGKGGICLKLSVHRRGVSAREVWRTRDMVCHHGGYVIVDGHIYGDNGGGITCIELATGKVKWKHGGAGKGSLCYADGMLYLFGERGGRVAFGPASPNGFNITGTFSVSGRGPSWAHPIVIRGGLSLRYDDTLYVFDVRAK</sequence>
<reference evidence="2" key="1">
    <citation type="journal article" date="2015" name="Nature">
        <title>Complex archaea that bridge the gap between prokaryotes and eukaryotes.</title>
        <authorList>
            <person name="Spang A."/>
            <person name="Saw J.H."/>
            <person name="Jorgensen S.L."/>
            <person name="Zaremba-Niedzwiedzka K."/>
            <person name="Martijn J."/>
            <person name="Lind A.E."/>
            <person name="van Eijk R."/>
            <person name="Schleper C."/>
            <person name="Guy L."/>
            <person name="Ettema T.J."/>
        </authorList>
    </citation>
    <scope>NUCLEOTIDE SEQUENCE</scope>
</reference>
<dbReference type="PANTHER" id="PTHR34512">
    <property type="entry name" value="CELL SURFACE PROTEIN"/>
    <property type="match status" value="1"/>
</dbReference>
<protein>
    <recommendedName>
        <fullName evidence="1">Pyrrolo-quinoline quinone repeat domain-containing protein</fullName>
    </recommendedName>
</protein>
<evidence type="ECO:0000259" key="1">
    <source>
        <dbReference type="Pfam" id="PF13360"/>
    </source>
</evidence>
<dbReference type="InterPro" id="IPR011047">
    <property type="entry name" value="Quinoprotein_ADH-like_sf"/>
</dbReference>
<name>A0A0F8XR83_9ZZZZ</name>
<evidence type="ECO:0000313" key="2">
    <source>
        <dbReference type="EMBL" id="KKK71448.1"/>
    </source>
</evidence>
<feature type="non-terminal residue" evidence="2">
    <location>
        <position position="1"/>
    </location>
</feature>
<dbReference type="AlphaFoldDB" id="A0A0F8XR83"/>
<feature type="domain" description="Pyrrolo-quinoline quinone repeat" evidence="1">
    <location>
        <begin position="11"/>
        <end position="157"/>
    </location>
</feature>
<accession>A0A0F8XR83</accession>
<organism evidence="2">
    <name type="scientific">marine sediment metagenome</name>
    <dbReference type="NCBI Taxonomy" id="412755"/>
    <lineage>
        <taxon>unclassified sequences</taxon>
        <taxon>metagenomes</taxon>
        <taxon>ecological metagenomes</taxon>
    </lineage>
</organism>
<dbReference type="SUPFAM" id="SSF50998">
    <property type="entry name" value="Quinoprotein alcohol dehydrogenase-like"/>
    <property type="match status" value="1"/>
</dbReference>
<dbReference type="EMBL" id="LAZR01057730">
    <property type="protein sequence ID" value="KKK71448.1"/>
    <property type="molecule type" value="Genomic_DNA"/>
</dbReference>
<gene>
    <name evidence="2" type="ORF">LCGC14_2913790</name>
</gene>
<dbReference type="InterPro" id="IPR002372">
    <property type="entry name" value="PQQ_rpt_dom"/>
</dbReference>
<dbReference type="Gene3D" id="2.130.10.10">
    <property type="entry name" value="YVTN repeat-like/Quinoprotein amine dehydrogenase"/>
    <property type="match status" value="1"/>
</dbReference>
<proteinExistence type="predicted"/>
<dbReference type="PANTHER" id="PTHR34512:SF30">
    <property type="entry name" value="OUTER MEMBRANE PROTEIN ASSEMBLY FACTOR BAMB"/>
    <property type="match status" value="1"/>
</dbReference>
<dbReference type="Pfam" id="PF13360">
    <property type="entry name" value="PQQ_2"/>
    <property type="match status" value="1"/>
</dbReference>
<comment type="caution">
    <text evidence="2">The sequence shown here is derived from an EMBL/GenBank/DDBJ whole genome shotgun (WGS) entry which is preliminary data.</text>
</comment>
<dbReference type="InterPro" id="IPR015943">
    <property type="entry name" value="WD40/YVTN_repeat-like_dom_sf"/>
</dbReference>